<evidence type="ECO:0000313" key="7">
    <source>
        <dbReference type="Proteomes" id="UP000580250"/>
    </source>
</evidence>
<dbReference type="EMBL" id="CAJEWN010000039">
    <property type="protein sequence ID" value="CAD2147669.1"/>
    <property type="molecule type" value="Genomic_DNA"/>
</dbReference>
<evidence type="ECO:0000256" key="1">
    <source>
        <dbReference type="ARBA" id="ARBA00007292"/>
    </source>
</evidence>
<feature type="domain" description="Lipid-binding serum glycoprotein C-terminal" evidence="5">
    <location>
        <begin position="282"/>
        <end position="499"/>
    </location>
</feature>
<evidence type="ECO:0000256" key="3">
    <source>
        <dbReference type="SAM" id="SignalP"/>
    </source>
</evidence>
<evidence type="ECO:0000256" key="2">
    <source>
        <dbReference type="ARBA" id="ARBA00023157"/>
    </source>
</evidence>
<comment type="caution">
    <text evidence="6">The sequence shown here is derived from an EMBL/GenBank/DDBJ whole genome shotgun (WGS) entry which is preliminary data.</text>
</comment>
<dbReference type="SUPFAM" id="SSF55394">
    <property type="entry name" value="Bactericidal permeability-increasing protein, BPI"/>
    <property type="match status" value="2"/>
</dbReference>
<dbReference type="Gene3D" id="3.15.10.10">
    <property type="entry name" value="Bactericidal permeability-increasing protein, domain 1"/>
    <property type="match status" value="1"/>
</dbReference>
<dbReference type="Proteomes" id="UP000580250">
    <property type="component" value="Unassembled WGS sequence"/>
</dbReference>
<name>A0A6V7U8E3_MELEN</name>
<reference evidence="6 7" key="1">
    <citation type="submission" date="2020-08" db="EMBL/GenBank/DDBJ databases">
        <authorList>
            <person name="Koutsovoulos G."/>
            <person name="Danchin GJ E."/>
        </authorList>
    </citation>
    <scope>NUCLEOTIDE SEQUENCE [LARGE SCALE GENOMIC DNA]</scope>
</reference>
<sequence>MLKGPQKLNFILFTLFLSINLCLSLSQSQQNPNFVARLSKYGIDFFGLIGHKLVNKELPKTNFPDIVLPIDDGPGSGQVNVSDLHILPSLFVSPKFRFQLAPPRAIRFVSKNGIVPIRGYWSAYYWLLGIKFSTSGWVQVVAENITSALELGINHQNERPQFEVFSCYAANDKLQIEIGGGFIPWLINLFKTPLSNALKEALHDQFCQIVHSTILGQLNNFLISLPNTFDLGDLLFFDYAFDNDPQITSTFIESKLFTDVLAQNNSEICPFGPSTEMSVKESGIKWMASIWIHSSIPNCLLWSLHKSDILQITIGPNFASGRLKRFLQTSCHIYQICLGTFFPILAHEYPDKHIDFHFHSMIPPILKFISSTEYNENNILLEAEFFVDLLISPWEDNQNVLARLSANSTAIIEPFFENTRLKGDLINLQVKFSEINSTIGNFSEQFLHKFSLVCIPILEVIFKSSFNIGIPLPSIEDIKLANGSKLTILPKDEQIRIDANLEYTLNNWILIKGRNI</sequence>
<dbReference type="InterPro" id="IPR032942">
    <property type="entry name" value="BPI/LBP/Plunc"/>
</dbReference>
<dbReference type="PANTHER" id="PTHR10504">
    <property type="entry name" value="BACTERICIDAL PERMEABILITY-INCREASING BPI PROTEIN-RELATED"/>
    <property type="match status" value="1"/>
</dbReference>
<dbReference type="PANTHER" id="PTHR10504:SF145">
    <property type="entry name" value="PROTEIN CBG15266"/>
    <property type="match status" value="1"/>
</dbReference>
<gene>
    <name evidence="6" type="ORF">MENT_LOCUS9069</name>
</gene>
<dbReference type="SMART" id="SM00329">
    <property type="entry name" value="BPI2"/>
    <property type="match status" value="1"/>
</dbReference>
<accession>A0A6V7U8E3</accession>
<keyword evidence="2" id="KW-1015">Disulfide bond</keyword>
<dbReference type="GO" id="GO:0008289">
    <property type="term" value="F:lipid binding"/>
    <property type="evidence" value="ECO:0007669"/>
    <property type="project" value="InterPro"/>
</dbReference>
<evidence type="ECO:0000313" key="6">
    <source>
        <dbReference type="EMBL" id="CAD2147669.1"/>
    </source>
</evidence>
<dbReference type="OrthoDB" id="5857016at2759"/>
<dbReference type="Pfam" id="PF02886">
    <property type="entry name" value="LBP_BPI_CETP_C"/>
    <property type="match status" value="1"/>
</dbReference>
<dbReference type="InterPro" id="IPR017943">
    <property type="entry name" value="Bactericidal_perm-incr_a/b_dom"/>
</dbReference>
<dbReference type="InterPro" id="IPR017942">
    <property type="entry name" value="Lipid-bd_serum_glycop_N"/>
</dbReference>
<dbReference type="SMART" id="SM00328">
    <property type="entry name" value="BPI1"/>
    <property type="match status" value="1"/>
</dbReference>
<dbReference type="InterPro" id="IPR001124">
    <property type="entry name" value="Lipid-bd_serum_glycop_C"/>
</dbReference>
<keyword evidence="3" id="KW-0732">Signal</keyword>
<evidence type="ECO:0000259" key="4">
    <source>
        <dbReference type="SMART" id="SM00328"/>
    </source>
</evidence>
<dbReference type="GO" id="GO:0005615">
    <property type="term" value="C:extracellular space"/>
    <property type="evidence" value="ECO:0007669"/>
    <property type="project" value="TreeGrafter"/>
</dbReference>
<organism evidence="6 7">
    <name type="scientific">Meloidogyne enterolobii</name>
    <name type="common">Root-knot nematode worm</name>
    <name type="synonym">Meloidogyne mayaguensis</name>
    <dbReference type="NCBI Taxonomy" id="390850"/>
    <lineage>
        <taxon>Eukaryota</taxon>
        <taxon>Metazoa</taxon>
        <taxon>Ecdysozoa</taxon>
        <taxon>Nematoda</taxon>
        <taxon>Chromadorea</taxon>
        <taxon>Rhabditida</taxon>
        <taxon>Tylenchina</taxon>
        <taxon>Tylenchomorpha</taxon>
        <taxon>Tylenchoidea</taxon>
        <taxon>Meloidogynidae</taxon>
        <taxon>Meloidogyninae</taxon>
        <taxon>Meloidogyne</taxon>
    </lineage>
</organism>
<comment type="similarity">
    <text evidence="1">Belongs to the BPI/LBP/Plunc superfamily. BPI/LBP family.</text>
</comment>
<dbReference type="Gene3D" id="3.15.20.10">
    <property type="entry name" value="Bactericidal permeability-increasing protein, domain 2"/>
    <property type="match status" value="1"/>
</dbReference>
<feature type="domain" description="Lipid-binding serum glycoprotein N-terminal" evidence="4">
    <location>
        <begin position="37"/>
        <end position="265"/>
    </location>
</feature>
<proteinExistence type="inferred from homology"/>
<feature type="chain" id="PRO_5027979438" evidence="3">
    <location>
        <begin position="25"/>
        <end position="516"/>
    </location>
</feature>
<protein>
    <submittedName>
        <fullName evidence="6">Uncharacterized protein</fullName>
    </submittedName>
</protein>
<evidence type="ECO:0000259" key="5">
    <source>
        <dbReference type="SMART" id="SM00329"/>
    </source>
</evidence>
<dbReference type="Pfam" id="PF01273">
    <property type="entry name" value="LBP_BPI_CETP"/>
    <property type="match status" value="1"/>
</dbReference>
<dbReference type="AlphaFoldDB" id="A0A6V7U8E3"/>
<feature type="signal peptide" evidence="3">
    <location>
        <begin position="1"/>
        <end position="24"/>
    </location>
</feature>